<comment type="caution">
    <text evidence="1">The sequence shown here is derived from an EMBL/GenBank/DDBJ whole genome shotgun (WGS) entry which is preliminary data.</text>
</comment>
<dbReference type="Proteomes" id="UP000050497">
    <property type="component" value="Unassembled WGS sequence"/>
</dbReference>
<accession>A0A0P8A5N1</accession>
<dbReference type="PATRIC" id="fig|1653334.4.peg.3482"/>
<dbReference type="OrthoDB" id="8449893at2"/>
<proteinExistence type="predicted"/>
<evidence type="ECO:0000313" key="4">
    <source>
        <dbReference type="Proteomes" id="UP000182800"/>
    </source>
</evidence>
<dbReference type="EMBL" id="LJSX01000015">
    <property type="protein sequence ID" value="KPQ10533.1"/>
    <property type="molecule type" value="Genomic_DNA"/>
</dbReference>
<evidence type="ECO:0000313" key="1">
    <source>
        <dbReference type="EMBL" id="KPQ10533.1"/>
    </source>
</evidence>
<evidence type="ECO:0000313" key="2">
    <source>
        <dbReference type="EMBL" id="SCC79956.1"/>
    </source>
</evidence>
<sequence length="163" mass="18087">MNRLEHKHTNDQDGAATPEALERIAAHLVAGSTFTGAAPLRGLALSLATAEGAEIPLFDILAIDARDEVACSLGQFHEDEVVAIWRRMGADSGLALMLHNEDGSLLEPYPQVGAVQLGRSRQRRRHGLLRERRPRFLTRRKTGRSNDRPLVYRERELFSGARG</sequence>
<dbReference type="Pfam" id="PF19596">
    <property type="entry name" value="DUF6101"/>
    <property type="match status" value="1"/>
</dbReference>
<name>A0A0P8A5N1_9HYPH</name>
<evidence type="ECO:0000313" key="3">
    <source>
        <dbReference type="Proteomes" id="UP000050497"/>
    </source>
</evidence>
<protein>
    <submittedName>
        <fullName evidence="1">Uncharacterized protein</fullName>
    </submittedName>
</protein>
<organism evidence="1 3">
    <name type="scientific">Saliniramus fredricksonii</name>
    <dbReference type="NCBI Taxonomy" id="1653334"/>
    <lineage>
        <taxon>Bacteria</taxon>
        <taxon>Pseudomonadati</taxon>
        <taxon>Pseudomonadota</taxon>
        <taxon>Alphaproteobacteria</taxon>
        <taxon>Hyphomicrobiales</taxon>
        <taxon>Salinarimonadaceae</taxon>
        <taxon>Saliniramus</taxon>
    </lineage>
</organism>
<dbReference type="InterPro" id="IPR046083">
    <property type="entry name" value="DUF6101"/>
</dbReference>
<dbReference type="Proteomes" id="UP000182800">
    <property type="component" value="Unassembled WGS sequence"/>
</dbReference>
<dbReference type="RefSeq" id="WP_074444022.1">
    <property type="nucleotide sequence ID" value="NZ_FMBM01000001.1"/>
</dbReference>
<reference evidence="1 3" key="1">
    <citation type="submission" date="2015-09" db="EMBL/GenBank/DDBJ databases">
        <title>Identification and resolution of microdiversity through metagenomic sequencing of parallel consortia.</title>
        <authorList>
            <person name="Nelson W.C."/>
            <person name="Romine M.F."/>
            <person name="Lindemann S.R."/>
        </authorList>
    </citation>
    <scope>NUCLEOTIDE SEQUENCE [LARGE SCALE GENOMIC DNA]</scope>
    <source>
        <strain evidence="1">HL-109</strain>
    </source>
</reference>
<reference evidence="2 4" key="2">
    <citation type="submission" date="2016-08" db="EMBL/GenBank/DDBJ databases">
        <authorList>
            <person name="Varghese N."/>
            <person name="Submissions Spin"/>
        </authorList>
    </citation>
    <scope>NUCLEOTIDE SEQUENCE [LARGE SCALE GENOMIC DNA]</scope>
    <source>
        <strain evidence="2 4">HL-109</strain>
    </source>
</reference>
<keyword evidence="4" id="KW-1185">Reference proteome</keyword>
<dbReference type="EMBL" id="FMBM01000001">
    <property type="protein sequence ID" value="SCC79956.1"/>
    <property type="molecule type" value="Genomic_DNA"/>
</dbReference>
<dbReference type="AlphaFoldDB" id="A0A0P8A5N1"/>
<gene>
    <name evidence="2" type="ORF">GA0071312_1262</name>
    <name evidence="1" type="ORF">HLUCCO17_10740</name>
</gene>